<dbReference type="PANTHER" id="PTHR30472">
    <property type="entry name" value="FERRIC ENTEROBACTIN TRANSPORT SYSTEM PERMEASE PROTEIN"/>
    <property type="match status" value="1"/>
</dbReference>
<gene>
    <name evidence="9" type="ORF">GCM10009867_14640</name>
</gene>
<name>A0ABN3UPB7_9MICO</name>
<feature type="transmembrane region" description="Helical" evidence="8">
    <location>
        <begin position="125"/>
        <end position="144"/>
    </location>
</feature>
<feature type="transmembrane region" description="Helical" evidence="8">
    <location>
        <begin position="66"/>
        <end position="86"/>
    </location>
</feature>
<feature type="transmembrane region" description="Helical" evidence="8">
    <location>
        <begin position="244"/>
        <end position="271"/>
    </location>
</feature>
<dbReference type="RefSeq" id="WP_425565320.1">
    <property type="nucleotide sequence ID" value="NZ_BAAARN010000001.1"/>
</dbReference>
<keyword evidence="3" id="KW-0813">Transport</keyword>
<protein>
    <submittedName>
        <fullName evidence="9">Iron chelate uptake ABC transporter family permease subunit</fullName>
    </submittedName>
</protein>
<dbReference type="Proteomes" id="UP001501326">
    <property type="component" value="Unassembled WGS sequence"/>
</dbReference>
<comment type="subcellular location">
    <subcellularLocation>
        <location evidence="1">Cell membrane</location>
        <topology evidence="1">Multi-pass membrane protein</topology>
    </subcellularLocation>
</comment>
<evidence type="ECO:0000256" key="3">
    <source>
        <dbReference type="ARBA" id="ARBA00022448"/>
    </source>
</evidence>
<dbReference type="Gene3D" id="1.10.3470.10">
    <property type="entry name" value="ABC transporter involved in vitamin B12 uptake, BtuC"/>
    <property type="match status" value="1"/>
</dbReference>
<evidence type="ECO:0000313" key="10">
    <source>
        <dbReference type="Proteomes" id="UP001501326"/>
    </source>
</evidence>
<evidence type="ECO:0000256" key="8">
    <source>
        <dbReference type="SAM" id="Phobius"/>
    </source>
</evidence>
<dbReference type="CDD" id="cd06550">
    <property type="entry name" value="TM_ABC_iron-siderophores_like"/>
    <property type="match status" value="1"/>
</dbReference>
<evidence type="ECO:0000256" key="1">
    <source>
        <dbReference type="ARBA" id="ARBA00004651"/>
    </source>
</evidence>
<dbReference type="InterPro" id="IPR000522">
    <property type="entry name" value="ABC_transptr_permease_BtuC"/>
</dbReference>
<evidence type="ECO:0000256" key="7">
    <source>
        <dbReference type="ARBA" id="ARBA00023136"/>
    </source>
</evidence>
<feature type="transmembrane region" description="Helical" evidence="8">
    <location>
        <begin position="316"/>
        <end position="332"/>
    </location>
</feature>
<keyword evidence="7 8" id="KW-0472">Membrane</keyword>
<proteinExistence type="inferred from homology"/>
<keyword evidence="6 8" id="KW-1133">Transmembrane helix</keyword>
<dbReference type="InterPro" id="IPR037294">
    <property type="entry name" value="ABC_BtuC-like"/>
</dbReference>
<evidence type="ECO:0000256" key="2">
    <source>
        <dbReference type="ARBA" id="ARBA00007935"/>
    </source>
</evidence>
<organism evidence="9 10">
    <name type="scientific">Pedococcus aerophilus</name>
    <dbReference type="NCBI Taxonomy" id="436356"/>
    <lineage>
        <taxon>Bacteria</taxon>
        <taxon>Bacillati</taxon>
        <taxon>Actinomycetota</taxon>
        <taxon>Actinomycetes</taxon>
        <taxon>Micrococcales</taxon>
        <taxon>Intrasporangiaceae</taxon>
        <taxon>Pedococcus</taxon>
    </lineage>
</organism>
<keyword evidence="4" id="KW-1003">Cell membrane</keyword>
<dbReference type="Pfam" id="PF01032">
    <property type="entry name" value="FecCD"/>
    <property type="match status" value="1"/>
</dbReference>
<feature type="transmembrane region" description="Helical" evidence="8">
    <location>
        <begin position="98"/>
        <end position="119"/>
    </location>
</feature>
<feature type="transmembrane region" description="Helical" evidence="8">
    <location>
        <begin position="291"/>
        <end position="309"/>
    </location>
</feature>
<accession>A0ABN3UPB7</accession>
<dbReference type="PANTHER" id="PTHR30472:SF1">
    <property type="entry name" value="FE(3+) DICITRATE TRANSPORT SYSTEM PERMEASE PROTEIN FECC-RELATED"/>
    <property type="match status" value="1"/>
</dbReference>
<evidence type="ECO:0000256" key="6">
    <source>
        <dbReference type="ARBA" id="ARBA00022989"/>
    </source>
</evidence>
<comment type="caution">
    <text evidence="9">The sequence shown here is derived from an EMBL/GenBank/DDBJ whole genome shotgun (WGS) entry which is preliminary data.</text>
</comment>
<evidence type="ECO:0000313" key="9">
    <source>
        <dbReference type="EMBL" id="GAA2734461.1"/>
    </source>
</evidence>
<keyword evidence="10" id="KW-1185">Reference proteome</keyword>
<sequence>MATIVSPTTGRRRPPAVTAALVAVVTVGAALSLTVGSRAIPLHEVWAALSAFDPANPDQAVVSARVARTVVGLVAGGALGLAGATMQGLTRNPLADPGLLGVNAGAALAMVLAISVFGIAELSGYLWFAFLGAAVAAVTVHAIAGLGHGGATPVKLAVAGAALTAGLSSWTTALLLTDRQTLDTFRFWQVGTVGGRALDVVWPVLPFLLVGAVLALVGGRLLNVMALGDDLARGLGRRAGLDRVVAGLAIVLLCGGATALAGPVVFVGLLAPHLARMMVGVDYSRVLPTSLALGAALVVLADTAGRVVLPPTEVQVGIMTAVVGVPVFLALVRRGRMGAL</sequence>
<comment type="similarity">
    <text evidence="2">Belongs to the binding-protein-dependent transport system permease family. FecCD subfamily.</text>
</comment>
<evidence type="ECO:0000256" key="4">
    <source>
        <dbReference type="ARBA" id="ARBA00022475"/>
    </source>
</evidence>
<dbReference type="SUPFAM" id="SSF81345">
    <property type="entry name" value="ABC transporter involved in vitamin B12 uptake, BtuC"/>
    <property type="match status" value="1"/>
</dbReference>
<keyword evidence="5 8" id="KW-0812">Transmembrane</keyword>
<feature type="transmembrane region" description="Helical" evidence="8">
    <location>
        <begin position="156"/>
        <end position="176"/>
    </location>
</feature>
<feature type="transmembrane region" description="Helical" evidence="8">
    <location>
        <begin position="200"/>
        <end position="223"/>
    </location>
</feature>
<evidence type="ECO:0000256" key="5">
    <source>
        <dbReference type="ARBA" id="ARBA00022692"/>
    </source>
</evidence>
<reference evidence="9 10" key="1">
    <citation type="journal article" date="2019" name="Int. J. Syst. Evol. Microbiol.">
        <title>The Global Catalogue of Microorganisms (GCM) 10K type strain sequencing project: providing services to taxonomists for standard genome sequencing and annotation.</title>
        <authorList>
            <consortium name="The Broad Institute Genomics Platform"/>
            <consortium name="The Broad Institute Genome Sequencing Center for Infectious Disease"/>
            <person name="Wu L."/>
            <person name="Ma J."/>
        </authorList>
    </citation>
    <scope>NUCLEOTIDE SEQUENCE [LARGE SCALE GENOMIC DNA]</scope>
    <source>
        <strain evidence="9 10">JCM 16378</strain>
    </source>
</reference>
<dbReference type="EMBL" id="BAAARN010000001">
    <property type="protein sequence ID" value="GAA2734461.1"/>
    <property type="molecule type" value="Genomic_DNA"/>
</dbReference>